<keyword evidence="6" id="KW-0472">Membrane</keyword>
<evidence type="ECO:0000256" key="1">
    <source>
        <dbReference type="ARBA" id="ARBA00005791"/>
    </source>
</evidence>
<dbReference type="RefSeq" id="WP_109696305.1">
    <property type="nucleotide sequence ID" value="NZ_QGDD01000009.1"/>
</dbReference>
<dbReference type="EMBL" id="QGDD01000009">
    <property type="protein sequence ID" value="PWN01436.1"/>
    <property type="molecule type" value="Genomic_DNA"/>
</dbReference>
<evidence type="ECO:0000256" key="6">
    <source>
        <dbReference type="SAM" id="Phobius"/>
    </source>
</evidence>
<reference evidence="8 9" key="1">
    <citation type="submission" date="2018-05" db="EMBL/GenBank/DDBJ databases">
        <title>Nocardioides silvaticus genome.</title>
        <authorList>
            <person name="Li C."/>
            <person name="Wang G."/>
        </authorList>
    </citation>
    <scope>NUCLEOTIDE SEQUENCE [LARGE SCALE GENOMIC DNA]</scope>
    <source>
        <strain evidence="8 9">CCTCC AB 2018079</strain>
    </source>
</reference>
<evidence type="ECO:0000259" key="7">
    <source>
        <dbReference type="Pfam" id="PF13462"/>
    </source>
</evidence>
<dbReference type="PANTHER" id="PTHR13887:SF14">
    <property type="entry name" value="DISULFIDE BOND FORMATION PROTEIN D"/>
    <property type="match status" value="1"/>
</dbReference>
<evidence type="ECO:0000256" key="3">
    <source>
        <dbReference type="ARBA" id="ARBA00023002"/>
    </source>
</evidence>
<keyword evidence="6" id="KW-0812">Transmembrane</keyword>
<comment type="similarity">
    <text evidence="1">Belongs to the thioredoxin family. DsbA subfamily.</text>
</comment>
<evidence type="ECO:0000256" key="5">
    <source>
        <dbReference type="ARBA" id="ARBA00023284"/>
    </source>
</evidence>
<dbReference type="InterPro" id="IPR036249">
    <property type="entry name" value="Thioredoxin-like_sf"/>
</dbReference>
<feature type="domain" description="Thioredoxin-like fold" evidence="7">
    <location>
        <begin position="73"/>
        <end position="241"/>
    </location>
</feature>
<keyword evidence="5" id="KW-0676">Redox-active center</keyword>
<dbReference type="OrthoDB" id="117402at2"/>
<accession>A0A316TNW3</accession>
<organism evidence="8 9">
    <name type="scientific">Nocardioides silvaticus</name>
    <dbReference type="NCBI Taxonomy" id="2201891"/>
    <lineage>
        <taxon>Bacteria</taxon>
        <taxon>Bacillati</taxon>
        <taxon>Actinomycetota</taxon>
        <taxon>Actinomycetes</taxon>
        <taxon>Propionibacteriales</taxon>
        <taxon>Nocardioidaceae</taxon>
        <taxon>Nocardioides</taxon>
    </lineage>
</organism>
<dbReference type="GO" id="GO:0016491">
    <property type="term" value="F:oxidoreductase activity"/>
    <property type="evidence" value="ECO:0007669"/>
    <property type="project" value="UniProtKB-KW"/>
</dbReference>
<dbReference type="PANTHER" id="PTHR13887">
    <property type="entry name" value="GLUTATHIONE S-TRANSFERASE KAPPA"/>
    <property type="match status" value="1"/>
</dbReference>
<dbReference type="Pfam" id="PF13462">
    <property type="entry name" value="Thioredoxin_4"/>
    <property type="match status" value="1"/>
</dbReference>
<dbReference type="SUPFAM" id="SSF52833">
    <property type="entry name" value="Thioredoxin-like"/>
    <property type="match status" value="1"/>
</dbReference>
<name>A0A316TNW3_9ACTN</name>
<dbReference type="InterPro" id="IPR012336">
    <property type="entry name" value="Thioredoxin-like_fold"/>
</dbReference>
<keyword evidence="9" id="KW-1185">Reference proteome</keyword>
<comment type="caution">
    <text evidence="8">The sequence shown here is derived from an EMBL/GenBank/DDBJ whole genome shotgun (WGS) entry which is preliminary data.</text>
</comment>
<dbReference type="Proteomes" id="UP000245507">
    <property type="component" value="Unassembled WGS sequence"/>
</dbReference>
<keyword evidence="2" id="KW-0732">Signal</keyword>
<gene>
    <name evidence="8" type="ORF">DJ010_17940</name>
</gene>
<keyword evidence="3" id="KW-0560">Oxidoreductase</keyword>
<evidence type="ECO:0000256" key="2">
    <source>
        <dbReference type="ARBA" id="ARBA00022729"/>
    </source>
</evidence>
<feature type="transmembrane region" description="Helical" evidence="6">
    <location>
        <begin position="34"/>
        <end position="57"/>
    </location>
</feature>
<dbReference type="Gene3D" id="3.40.30.10">
    <property type="entry name" value="Glutaredoxin"/>
    <property type="match status" value="1"/>
</dbReference>
<keyword evidence="4" id="KW-1015">Disulfide bond</keyword>
<sequence>MSSKSSNPSKAAARAQKAAELRAEQERAEKRRRLLMIVGVATIFVLIVGGAILVTVLNQENVEAPDAGQGDYGVSIGDEDADHTVIIYEDFLCPICGQLESASNEGLTEAAEDGKVFVEYRPIAILTRFGSYSVRSANAFKAVLEASGPEEAKKFHDLLFEDQPAEDDPDSHYSDDELVELAVEAGASEDDVREDIENLTYEDWVDDATQAAIDANVQGTPTIVLDGEQFAEGSSYAEIGENLVEAVQ</sequence>
<evidence type="ECO:0000313" key="8">
    <source>
        <dbReference type="EMBL" id="PWN01436.1"/>
    </source>
</evidence>
<proteinExistence type="inferred from homology"/>
<evidence type="ECO:0000256" key="4">
    <source>
        <dbReference type="ARBA" id="ARBA00023157"/>
    </source>
</evidence>
<keyword evidence="6" id="KW-1133">Transmembrane helix</keyword>
<dbReference type="AlphaFoldDB" id="A0A316TNW3"/>
<evidence type="ECO:0000313" key="9">
    <source>
        <dbReference type="Proteomes" id="UP000245507"/>
    </source>
</evidence>
<protein>
    <submittedName>
        <fullName evidence="8">Disulfide bond formation protein DsbA</fullName>
    </submittedName>
</protein>